<dbReference type="PANTHER" id="PTHR46825">
    <property type="entry name" value="D-ALANYL-D-ALANINE-CARBOXYPEPTIDASE/ENDOPEPTIDASE AMPH"/>
    <property type="match status" value="1"/>
</dbReference>
<dbReference type="InterPro" id="IPR050491">
    <property type="entry name" value="AmpC-like"/>
</dbReference>
<evidence type="ECO:0000259" key="1">
    <source>
        <dbReference type="Pfam" id="PF00144"/>
    </source>
</evidence>
<gene>
    <name evidence="2" type="ORF">Bealeia1_01504</name>
</gene>
<dbReference type="Gene3D" id="3.40.710.10">
    <property type="entry name" value="DD-peptidase/beta-lactamase superfamily"/>
    <property type="match status" value="1"/>
</dbReference>
<accession>A0ABZ2C7S9</accession>
<dbReference type="SUPFAM" id="SSF56601">
    <property type="entry name" value="beta-lactamase/transpeptidase-like"/>
    <property type="match status" value="1"/>
</dbReference>
<dbReference type="RefSeq" id="WP_331256076.1">
    <property type="nucleotide sequence ID" value="NZ_CP133270.1"/>
</dbReference>
<sequence length="158" mass="17751">MTALKLKPDSIFDKLVDTVRTSFASSDFYGAVHLLDGDKTVIEKSRGWQDFKMTLPISPEMLFPVASITKIFTGFLTLKLWEEGKFDLDAPLLKIFPSTHGFWAGAPPPNWTERVTPYHCLTHSSGIHCYADTKAFYEGKARKDDVSRRAGAMDIFDA</sequence>
<protein>
    <submittedName>
        <fullName evidence="2">Beta-lactamase family protein</fullName>
    </submittedName>
</protein>
<dbReference type="Proteomes" id="UP001330434">
    <property type="component" value="Chromosome"/>
</dbReference>
<evidence type="ECO:0000313" key="3">
    <source>
        <dbReference type="Proteomes" id="UP001330434"/>
    </source>
</evidence>
<feature type="domain" description="Beta-lactamase-related" evidence="1">
    <location>
        <begin position="30"/>
        <end position="144"/>
    </location>
</feature>
<name>A0ABZ2C7S9_9PROT</name>
<reference evidence="2 3" key="1">
    <citation type="journal article" date="2024" name="Environ. Microbiol.">
        <title>Novel evolutionary insights on the interactions of the Holosporales (Alphaproteobacteria) with eukaryotic hosts from comparative genomics.</title>
        <authorList>
            <person name="Giovannini M."/>
            <person name="Petroni G."/>
            <person name="Castelli M."/>
        </authorList>
    </citation>
    <scope>NUCLEOTIDE SEQUENCE [LARGE SCALE GENOMIC DNA]</scope>
    <source>
        <strain evidence="2 3">US_Bl 15I1</strain>
    </source>
</reference>
<dbReference type="InterPro" id="IPR001466">
    <property type="entry name" value="Beta-lactam-related"/>
</dbReference>
<keyword evidence="3" id="KW-1185">Reference proteome</keyword>
<organism evidence="2 3">
    <name type="scientific">Candidatus Bealeia paramacronuclearis</name>
    <dbReference type="NCBI Taxonomy" id="1921001"/>
    <lineage>
        <taxon>Bacteria</taxon>
        <taxon>Pseudomonadati</taxon>
        <taxon>Pseudomonadota</taxon>
        <taxon>Alphaproteobacteria</taxon>
        <taxon>Holosporales</taxon>
        <taxon>Holosporaceae</taxon>
        <taxon>Candidatus Bealeia</taxon>
    </lineage>
</organism>
<proteinExistence type="predicted"/>
<dbReference type="EMBL" id="CP133270">
    <property type="protein sequence ID" value="WVX67305.1"/>
    <property type="molecule type" value="Genomic_DNA"/>
</dbReference>
<dbReference type="Pfam" id="PF00144">
    <property type="entry name" value="Beta-lactamase"/>
    <property type="match status" value="1"/>
</dbReference>
<evidence type="ECO:0000313" key="2">
    <source>
        <dbReference type="EMBL" id="WVX67305.1"/>
    </source>
</evidence>
<dbReference type="PANTHER" id="PTHR46825:SF9">
    <property type="entry name" value="BETA-LACTAMASE-RELATED DOMAIN-CONTAINING PROTEIN"/>
    <property type="match status" value="1"/>
</dbReference>
<dbReference type="InterPro" id="IPR012338">
    <property type="entry name" value="Beta-lactam/transpept-like"/>
</dbReference>